<feature type="transmembrane region" description="Helical" evidence="2">
    <location>
        <begin position="129"/>
        <end position="151"/>
    </location>
</feature>
<feature type="region of interest" description="Disordered" evidence="1">
    <location>
        <begin position="533"/>
        <end position="578"/>
    </location>
</feature>
<comment type="caution">
    <text evidence="3">The sequence shown here is derived from an EMBL/GenBank/DDBJ whole genome shotgun (WGS) entry which is preliminary data.</text>
</comment>
<dbReference type="EMBL" id="LATX01001892">
    <property type="protein sequence ID" value="KTB36596.1"/>
    <property type="molecule type" value="Genomic_DNA"/>
</dbReference>
<dbReference type="eggNOG" id="ENOG502SQM6">
    <property type="taxonomic scope" value="Eukaryota"/>
</dbReference>
<evidence type="ECO:0000256" key="1">
    <source>
        <dbReference type="SAM" id="MobiDB-lite"/>
    </source>
</evidence>
<feature type="compositionally biased region" description="Pro residues" evidence="1">
    <location>
        <begin position="319"/>
        <end position="333"/>
    </location>
</feature>
<dbReference type="Proteomes" id="UP000054988">
    <property type="component" value="Unassembled WGS sequence"/>
</dbReference>
<reference evidence="3 4" key="1">
    <citation type="submission" date="2015-12" db="EMBL/GenBank/DDBJ databases">
        <title>Draft genome sequence of Moniliophthora roreri, the causal agent of frosty pod rot of cacao.</title>
        <authorList>
            <person name="Aime M.C."/>
            <person name="Diaz-Valderrama J.R."/>
            <person name="Kijpornyongpan T."/>
            <person name="Phillips-Mora W."/>
        </authorList>
    </citation>
    <scope>NUCLEOTIDE SEQUENCE [LARGE SCALE GENOMIC DNA]</scope>
    <source>
        <strain evidence="3 4">MCA 2952</strain>
    </source>
</reference>
<keyword evidence="2" id="KW-1133">Transmembrane helix</keyword>
<feature type="transmembrane region" description="Helical" evidence="2">
    <location>
        <begin position="253"/>
        <end position="271"/>
    </location>
</feature>
<feature type="transmembrane region" description="Helical" evidence="2">
    <location>
        <begin position="30"/>
        <end position="52"/>
    </location>
</feature>
<dbReference type="AlphaFoldDB" id="A0A0W0FJW0"/>
<feature type="compositionally biased region" description="Polar residues" evidence="1">
    <location>
        <begin position="336"/>
        <end position="348"/>
    </location>
</feature>
<feature type="transmembrane region" description="Helical" evidence="2">
    <location>
        <begin position="163"/>
        <end position="182"/>
    </location>
</feature>
<feature type="compositionally biased region" description="Polar residues" evidence="1">
    <location>
        <begin position="297"/>
        <end position="313"/>
    </location>
</feature>
<gene>
    <name evidence="3" type="ORF">WG66_10807</name>
</gene>
<sequence>MLNVRSTSGSSLSARSITDPPASTLFDFNVVSAFFLGCLFAVAAQCLCSSLSNKVLQFCIRRPRPETRYDVETQSKRTSFGNKKAGMTTDNDTGVQILLFIMFICFALGSVADLASLTSLKTEGSCAFFVSWGMMAAKLGRLVGLIILLIALHRLMVPRWESFMMITWSVVLFVMILVNGALNTGTVDIPQNLGIPLCYRKHVVAASVVSSLLYMFFELYFIIRFSVILFPRASHERARATADLLWDSRLRRAWSLLFLEVLAIAPTAVPLKTIDQYIPLVIGSISVLITFGCSASPSSESRVPAQQYTSPLSTEKPHPTPVGAPYPLPPAPPSDFQGQTRSPATSDSNGILQFHRSPSVPTVRSAASVDSAGERSVRNARVQLATRSSHPYLRHIVPPGLLSEVLSRPASEGAADGQDVLFVQPSAGVLSAVPAHLTRQFSRGTRPKLTVITNFTSPDGSEERSAVATVYTFYSHPPVSAPERSHFSVPSPSDISATTVRTSNENIVTESGAQSLEIRNPRQSVQLTGVSHMTAGTFGPNRPMNPVSPKPAQSLLGSRMDPSSAFRPRGPRLRNALP</sequence>
<evidence type="ECO:0000313" key="3">
    <source>
        <dbReference type="EMBL" id="KTB36596.1"/>
    </source>
</evidence>
<proteinExistence type="predicted"/>
<keyword evidence="2" id="KW-0812">Transmembrane</keyword>
<accession>A0A0W0FJW0</accession>
<name>A0A0W0FJW0_MONRR</name>
<feature type="transmembrane region" description="Helical" evidence="2">
    <location>
        <begin position="202"/>
        <end position="223"/>
    </location>
</feature>
<evidence type="ECO:0000256" key="2">
    <source>
        <dbReference type="SAM" id="Phobius"/>
    </source>
</evidence>
<protein>
    <submittedName>
        <fullName evidence="3">Uncharacterized protein</fullName>
    </submittedName>
</protein>
<feature type="region of interest" description="Disordered" evidence="1">
    <location>
        <begin position="297"/>
        <end position="348"/>
    </location>
</feature>
<keyword evidence="2" id="KW-0472">Membrane</keyword>
<feature type="transmembrane region" description="Helical" evidence="2">
    <location>
        <begin position="97"/>
        <end position="117"/>
    </location>
</feature>
<evidence type="ECO:0000313" key="4">
    <source>
        <dbReference type="Proteomes" id="UP000054988"/>
    </source>
</evidence>
<organism evidence="3 4">
    <name type="scientific">Moniliophthora roreri</name>
    <name type="common">Frosty pod rot fungus</name>
    <name type="synonym">Monilia roreri</name>
    <dbReference type="NCBI Taxonomy" id="221103"/>
    <lineage>
        <taxon>Eukaryota</taxon>
        <taxon>Fungi</taxon>
        <taxon>Dikarya</taxon>
        <taxon>Basidiomycota</taxon>
        <taxon>Agaricomycotina</taxon>
        <taxon>Agaricomycetes</taxon>
        <taxon>Agaricomycetidae</taxon>
        <taxon>Agaricales</taxon>
        <taxon>Marasmiineae</taxon>
        <taxon>Marasmiaceae</taxon>
        <taxon>Moniliophthora</taxon>
    </lineage>
</organism>